<dbReference type="InterPro" id="IPR050156">
    <property type="entry name" value="TC-AMP_synthase_SUA5"/>
</dbReference>
<evidence type="ECO:0000256" key="13">
    <source>
        <dbReference type="PIRNR" id="PIRNR004930"/>
    </source>
</evidence>
<dbReference type="Gene3D" id="3.40.50.11030">
    <property type="entry name" value="Threonylcarbamoyl-AMP synthase, C-terminal domain"/>
    <property type="match status" value="1"/>
</dbReference>
<dbReference type="PANTHER" id="PTHR17490">
    <property type="entry name" value="SUA5"/>
    <property type="match status" value="1"/>
</dbReference>
<dbReference type="InterPro" id="IPR010923">
    <property type="entry name" value="T(6)A37_SUA5"/>
</dbReference>
<organism evidence="15 16">
    <name type="scientific">Piscinibacterium candidicorallinum</name>
    <dbReference type="NCBI Taxonomy" id="1793872"/>
    <lineage>
        <taxon>Bacteria</taxon>
        <taxon>Pseudomonadati</taxon>
        <taxon>Pseudomonadota</taxon>
        <taxon>Betaproteobacteria</taxon>
        <taxon>Burkholderiales</taxon>
        <taxon>Piscinibacterium</taxon>
    </lineage>
</organism>
<comment type="caution">
    <text evidence="15">The sequence shown here is derived from an EMBL/GenBank/DDBJ whole genome shotgun (WGS) entry which is preliminary data.</text>
</comment>
<dbReference type="InterPro" id="IPR038385">
    <property type="entry name" value="Sua5/YwlC_C"/>
</dbReference>
<dbReference type="NCBIfam" id="TIGR00057">
    <property type="entry name" value="L-threonylcarbamoyladenylate synthase"/>
    <property type="match status" value="1"/>
</dbReference>
<keyword evidence="5 13" id="KW-0963">Cytoplasm</keyword>
<evidence type="ECO:0000256" key="10">
    <source>
        <dbReference type="ARBA" id="ARBA00022840"/>
    </source>
</evidence>
<gene>
    <name evidence="15" type="ORF">ACFOEN_08770</name>
</gene>
<dbReference type="RefSeq" id="WP_377303064.1">
    <property type="nucleotide sequence ID" value="NZ_CP180191.1"/>
</dbReference>
<evidence type="ECO:0000313" key="15">
    <source>
        <dbReference type="EMBL" id="MFC3147732.1"/>
    </source>
</evidence>
<evidence type="ECO:0000256" key="5">
    <source>
        <dbReference type="ARBA" id="ARBA00022490"/>
    </source>
</evidence>
<dbReference type="EMBL" id="JBHRTI010000004">
    <property type="protein sequence ID" value="MFC3147732.1"/>
    <property type="molecule type" value="Genomic_DNA"/>
</dbReference>
<evidence type="ECO:0000256" key="6">
    <source>
        <dbReference type="ARBA" id="ARBA00022679"/>
    </source>
</evidence>
<dbReference type="PIRSF" id="PIRSF004930">
    <property type="entry name" value="Tln_factor_SUA5"/>
    <property type="match status" value="1"/>
</dbReference>
<dbReference type="InterPro" id="IPR017945">
    <property type="entry name" value="DHBP_synth_RibB-like_a/b_dom"/>
</dbReference>
<dbReference type="InterPro" id="IPR005145">
    <property type="entry name" value="Sua5_C"/>
</dbReference>
<evidence type="ECO:0000256" key="8">
    <source>
        <dbReference type="ARBA" id="ARBA00022695"/>
    </source>
</evidence>
<keyword evidence="7 13" id="KW-0819">tRNA processing</keyword>
<protein>
    <recommendedName>
        <fullName evidence="4 13">Threonylcarbamoyl-AMP synthase</fullName>
        <shortName evidence="13">TC-AMP synthase</shortName>
        <ecNumber evidence="3 13">2.7.7.87</ecNumber>
    </recommendedName>
    <alternativeName>
        <fullName evidence="11 13">L-threonylcarbamoyladenylate synthase</fullName>
    </alternativeName>
</protein>
<dbReference type="PROSITE" id="PS51163">
    <property type="entry name" value="YRDC"/>
    <property type="match status" value="1"/>
</dbReference>
<keyword evidence="10 13" id="KW-0067">ATP-binding</keyword>
<comment type="subcellular location">
    <subcellularLocation>
        <location evidence="1 13">Cytoplasm</location>
    </subcellularLocation>
</comment>
<dbReference type="Pfam" id="PF03481">
    <property type="entry name" value="Sua5_C"/>
    <property type="match status" value="1"/>
</dbReference>
<keyword evidence="6 13" id="KW-0808">Transferase</keyword>
<comment type="catalytic activity">
    <reaction evidence="12 13">
        <text>L-threonine + hydrogencarbonate + ATP = L-threonylcarbamoyladenylate + diphosphate + H2O</text>
        <dbReference type="Rhea" id="RHEA:36407"/>
        <dbReference type="ChEBI" id="CHEBI:15377"/>
        <dbReference type="ChEBI" id="CHEBI:17544"/>
        <dbReference type="ChEBI" id="CHEBI:30616"/>
        <dbReference type="ChEBI" id="CHEBI:33019"/>
        <dbReference type="ChEBI" id="CHEBI:57926"/>
        <dbReference type="ChEBI" id="CHEBI:73682"/>
        <dbReference type="EC" id="2.7.7.87"/>
    </reaction>
</comment>
<keyword evidence="16" id="KW-1185">Reference proteome</keyword>
<dbReference type="Pfam" id="PF01300">
    <property type="entry name" value="Sua5_yciO_yrdC"/>
    <property type="match status" value="1"/>
</dbReference>
<comment type="function">
    <text evidence="13">Required for the formation of a threonylcarbamoyl group on adenosine at position 37 (t(6)A37) in tRNAs that read codons beginning with adenine.</text>
</comment>
<comment type="similarity">
    <text evidence="2 13">Belongs to the SUA5 family.</text>
</comment>
<dbReference type="InterPro" id="IPR006070">
    <property type="entry name" value="Sua5-like_dom"/>
</dbReference>
<evidence type="ECO:0000256" key="2">
    <source>
        <dbReference type="ARBA" id="ARBA00007663"/>
    </source>
</evidence>
<name>A0ABV7H8M3_9BURK</name>
<accession>A0ABV7H8M3</accession>
<evidence type="ECO:0000313" key="16">
    <source>
        <dbReference type="Proteomes" id="UP001595556"/>
    </source>
</evidence>
<keyword evidence="9 13" id="KW-0547">Nucleotide-binding</keyword>
<dbReference type="SUPFAM" id="SSF55821">
    <property type="entry name" value="YrdC/RibB"/>
    <property type="match status" value="1"/>
</dbReference>
<dbReference type="PANTHER" id="PTHR17490:SF16">
    <property type="entry name" value="THREONYLCARBAMOYL-AMP SYNTHASE"/>
    <property type="match status" value="1"/>
</dbReference>
<evidence type="ECO:0000256" key="3">
    <source>
        <dbReference type="ARBA" id="ARBA00012584"/>
    </source>
</evidence>
<dbReference type="Proteomes" id="UP001595556">
    <property type="component" value="Unassembled WGS sequence"/>
</dbReference>
<dbReference type="EC" id="2.7.7.87" evidence="3 13"/>
<evidence type="ECO:0000256" key="9">
    <source>
        <dbReference type="ARBA" id="ARBA00022741"/>
    </source>
</evidence>
<evidence type="ECO:0000259" key="14">
    <source>
        <dbReference type="PROSITE" id="PS51163"/>
    </source>
</evidence>
<evidence type="ECO:0000256" key="11">
    <source>
        <dbReference type="ARBA" id="ARBA00029774"/>
    </source>
</evidence>
<evidence type="ECO:0000256" key="12">
    <source>
        <dbReference type="ARBA" id="ARBA00048366"/>
    </source>
</evidence>
<proteinExistence type="inferred from homology"/>
<evidence type="ECO:0000256" key="1">
    <source>
        <dbReference type="ARBA" id="ARBA00004496"/>
    </source>
</evidence>
<sequence length="327" mass="34060">MNDIEQAARRIAAGELVAFPTETVYGLGANAADPAAVARIYALKGRPSTHPVIVHIAAPQFVSHWARSVPDWALKLIAACWPGPLTLILPRAEHVSDAVTGGQDSVGVRCPSHPVARALLLECQARGVVGVAAPSANRYGHVSPTLAAHVREEFGDAVPILDGGASEVGIESTIVDCTGREPVLLRPGAITREDVARITGLTVHGATHASPRAAGTLPAHYQPSTESLLVPASALDGLVRTGDDGRDTGLFAPHCPAGYAGAFRPAPAQAAGYAQMLYATLRELDALKLRRIYIAAPPEGLAWEAIRDRLARATAPVSAPGGRATGR</sequence>
<keyword evidence="8 13" id="KW-0548">Nucleotidyltransferase</keyword>
<reference evidence="16" key="1">
    <citation type="journal article" date="2019" name="Int. J. Syst. Evol. Microbiol.">
        <title>The Global Catalogue of Microorganisms (GCM) 10K type strain sequencing project: providing services to taxonomists for standard genome sequencing and annotation.</title>
        <authorList>
            <consortium name="The Broad Institute Genomics Platform"/>
            <consortium name="The Broad Institute Genome Sequencing Center for Infectious Disease"/>
            <person name="Wu L."/>
            <person name="Ma J."/>
        </authorList>
    </citation>
    <scope>NUCLEOTIDE SEQUENCE [LARGE SCALE GENOMIC DNA]</scope>
    <source>
        <strain evidence="16">KCTC 52168</strain>
    </source>
</reference>
<dbReference type="Gene3D" id="3.90.870.10">
    <property type="entry name" value="DHBP synthase"/>
    <property type="match status" value="1"/>
</dbReference>
<dbReference type="GO" id="GO:0061710">
    <property type="term" value="F:L-threonylcarbamoyladenylate synthase"/>
    <property type="evidence" value="ECO:0007669"/>
    <property type="project" value="UniProtKB-EC"/>
</dbReference>
<feature type="domain" description="YrdC-like" evidence="14">
    <location>
        <begin position="1"/>
        <end position="190"/>
    </location>
</feature>
<evidence type="ECO:0000256" key="4">
    <source>
        <dbReference type="ARBA" id="ARBA00015492"/>
    </source>
</evidence>
<evidence type="ECO:0000256" key="7">
    <source>
        <dbReference type="ARBA" id="ARBA00022694"/>
    </source>
</evidence>